<evidence type="ECO:0000256" key="1">
    <source>
        <dbReference type="SAM" id="MobiDB-lite"/>
    </source>
</evidence>
<protein>
    <submittedName>
        <fullName evidence="2">Uncharacterized protein</fullName>
    </submittedName>
</protein>
<accession>A0ABN9ABP6</accession>
<evidence type="ECO:0000313" key="2">
    <source>
        <dbReference type="EMBL" id="CAI9531670.1"/>
    </source>
</evidence>
<feature type="region of interest" description="Disordered" evidence="1">
    <location>
        <begin position="71"/>
        <end position="100"/>
    </location>
</feature>
<reference evidence="2" key="1">
    <citation type="submission" date="2023-05" db="EMBL/GenBank/DDBJ databases">
        <authorList>
            <person name="Stuckert A."/>
        </authorList>
    </citation>
    <scope>NUCLEOTIDE SEQUENCE</scope>
</reference>
<proteinExistence type="predicted"/>
<dbReference type="Proteomes" id="UP001162483">
    <property type="component" value="Unassembled WGS sequence"/>
</dbReference>
<comment type="caution">
    <text evidence="2">The sequence shown here is derived from an EMBL/GenBank/DDBJ whole genome shotgun (WGS) entry which is preliminary data.</text>
</comment>
<name>A0ABN9ABP6_9NEOB</name>
<dbReference type="EMBL" id="CATNWA010000018">
    <property type="protein sequence ID" value="CAI9531670.1"/>
    <property type="molecule type" value="Genomic_DNA"/>
</dbReference>
<evidence type="ECO:0000313" key="3">
    <source>
        <dbReference type="Proteomes" id="UP001162483"/>
    </source>
</evidence>
<feature type="non-terminal residue" evidence="2">
    <location>
        <position position="100"/>
    </location>
</feature>
<feature type="region of interest" description="Disordered" evidence="1">
    <location>
        <begin position="1"/>
        <end position="38"/>
    </location>
</feature>
<organism evidence="2 3">
    <name type="scientific">Staurois parvus</name>
    <dbReference type="NCBI Taxonomy" id="386267"/>
    <lineage>
        <taxon>Eukaryota</taxon>
        <taxon>Metazoa</taxon>
        <taxon>Chordata</taxon>
        <taxon>Craniata</taxon>
        <taxon>Vertebrata</taxon>
        <taxon>Euteleostomi</taxon>
        <taxon>Amphibia</taxon>
        <taxon>Batrachia</taxon>
        <taxon>Anura</taxon>
        <taxon>Neobatrachia</taxon>
        <taxon>Ranoidea</taxon>
        <taxon>Ranidae</taxon>
        <taxon>Staurois</taxon>
    </lineage>
</organism>
<gene>
    <name evidence="2" type="ORF">SPARVUS_LOCUS41356</name>
</gene>
<keyword evidence="3" id="KW-1185">Reference proteome</keyword>
<feature type="compositionally biased region" description="Polar residues" evidence="1">
    <location>
        <begin position="87"/>
        <end position="100"/>
    </location>
</feature>
<sequence>MVGMDLVQTGTRSRPLSAAGSGRGHWQGSVGTESDGKRQADLLTVHDPCGMDGPGREWSGSQARFSRLRAARYQGSGKESSGKPGVNQENKQGQVQAEVG</sequence>